<evidence type="ECO:0000313" key="3">
    <source>
        <dbReference type="Proteomes" id="UP001172055"/>
    </source>
</evidence>
<reference evidence="2 3" key="1">
    <citation type="submission" date="2023-06" db="EMBL/GenBank/DDBJ databases">
        <title>Novel species in genus Planococcus.</title>
        <authorList>
            <person name="Ning S."/>
        </authorList>
    </citation>
    <scope>NUCLEOTIDE SEQUENCE [LARGE SCALE GENOMIC DNA]</scope>
    <source>
        <strain evidence="2 3">N028</strain>
    </source>
</reference>
<evidence type="ECO:0000256" key="1">
    <source>
        <dbReference type="SAM" id="Phobius"/>
    </source>
</evidence>
<accession>A0ABT8N3C3</accession>
<comment type="caution">
    <text evidence="2">The sequence shown here is derived from an EMBL/GenBank/DDBJ whole genome shotgun (WGS) entry which is preliminary data.</text>
</comment>
<gene>
    <name evidence="2" type="ORF">QWY14_11290</name>
</gene>
<keyword evidence="1" id="KW-1133">Transmembrane helix</keyword>
<sequence>MQKKRILVGMLTAVIIIVLLYTATYIPKKMITIEPAEVSKIEVFDGNSGTLINLTEKDQIEHIISNLNETTFKKKGLSIGYMGYNYRLTIYDADEEEYKELIINSSDTIRYNGFFYESENNSVDDGYIDELFSAEKEKAPN</sequence>
<evidence type="ECO:0000313" key="2">
    <source>
        <dbReference type="EMBL" id="MDN7242388.1"/>
    </source>
</evidence>
<proteinExistence type="predicted"/>
<dbReference type="EMBL" id="JAUJWV010000001">
    <property type="protein sequence ID" value="MDN7242388.1"/>
    <property type="molecule type" value="Genomic_DNA"/>
</dbReference>
<dbReference type="RefSeq" id="WP_301723891.1">
    <property type="nucleotide sequence ID" value="NZ_JAUJWV010000001.1"/>
</dbReference>
<dbReference type="Proteomes" id="UP001172055">
    <property type="component" value="Unassembled WGS sequence"/>
</dbReference>
<keyword evidence="3" id="KW-1185">Reference proteome</keyword>
<name>A0ABT8N3C3_9BACL</name>
<keyword evidence="1" id="KW-0472">Membrane</keyword>
<feature type="transmembrane region" description="Helical" evidence="1">
    <location>
        <begin position="6"/>
        <end position="26"/>
    </location>
</feature>
<keyword evidence="1" id="KW-0812">Transmembrane</keyword>
<organism evidence="2 3">
    <name type="scientific">Planococcus shixiaomingii</name>
    <dbReference type="NCBI Taxonomy" id="3058393"/>
    <lineage>
        <taxon>Bacteria</taxon>
        <taxon>Bacillati</taxon>
        <taxon>Bacillota</taxon>
        <taxon>Bacilli</taxon>
        <taxon>Bacillales</taxon>
        <taxon>Caryophanaceae</taxon>
        <taxon>Planococcus</taxon>
    </lineage>
</organism>
<protein>
    <submittedName>
        <fullName evidence="2">Uncharacterized protein</fullName>
    </submittedName>
</protein>